<dbReference type="GO" id="GO:0016020">
    <property type="term" value="C:membrane"/>
    <property type="evidence" value="ECO:0007669"/>
    <property type="project" value="UniProtKB-SubCell"/>
</dbReference>
<keyword evidence="2 6" id="KW-0812">Transmembrane</keyword>
<dbReference type="EMBL" id="DUZY01000001">
    <property type="protein sequence ID" value="DAD19297.1"/>
    <property type="molecule type" value="Genomic_DNA"/>
</dbReference>
<name>A0A822XGE2_NELNU</name>
<keyword evidence="4 6" id="KW-0472">Membrane</keyword>
<feature type="transmembrane region" description="Helical" evidence="6">
    <location>
        <begin position="263"/>
        <end position="283"/>
    </location>
</feature>
<keyword evidence="9" id="KW-1185">Reference proteome</keyword>
<accession>A0A822XGE2</accession>
<evidence type="ECO:0000256" key="1">
    <source>
        <dbReference type="ARBA" id="ARBA00004167"/>
    </source>
</evidence>
<dbReference type="Pfam" id="PF03168">
    <property type="entry name" value="LEA_2"/>
    <property type="match status" value="1"/>
</dbReference>
<evidence type="ECO:0000259" key="7">
    <source>
        <dbReference type="Pfam" id="PF03168"/>
    </source>
</evidence>
<sequence>MADRVHPRDSPPMDRTAQQAPEKPESPPKLPLSVPEKPVPPPGTYVVQIPKDQIYRVPPPENDRKYKLYSQRKNRRNRCCCCFCWSLGLLALLIFLIAIAAGVFYLVVRPKIPSYSVEDVSIKGFNLTLTDPTISPVFNVTVRAENPNKKIGIYYETGSYVAVSYTDVKLCNGALPAFFQPSKNVTVFATELKGSDLRLSSQVHATLTQEQKLGKIPLGLYLKVPVRVKVGSVKTWTITVKVHCDITVNKLSVELLIAVGWRYCFFFFFNSFCLICFVLYWGYIDYRNNICVFD</sequence>
<dbReference type="GO" id="GO:0098542">
    <property type="term" value="P:defense response to other organism"/>
    <property type="evidence" value="ECO:0007669"/>
    <property type="project" value="InterPro"/>
</dbReference>
<protein>
    <recommendedName>
        <fullName evidence="7">Late embryogenesis abundant protein LEA-2 subgroup domain-containing protein</fullName>
    </recommendedName>
</protein>
<comment type="caution">
    <text evidence="8">The sequence shown here is derived from an EMBL/GenBank/DDBJ whole genome shotgun (WGS) entry which is preliminary data.</text>
</comment>
<keyword evidence="3 6" id="KW-1133">Transmembrane helix</keyword>
<dbReference type="InterPro" id="IPR004864">
    <property type="entry name" value="LEA_2"/>
</dbReference>
<comment type="subcellular location">
    <subcellularLocation>
        <location evidence="1">Membrane</location>
        <topology evidence="1">Single-pass membrane protein</topology>
    </subcellularLocation>
</comment>
<dbReference type="AlphaFoldDB" id="A0A822XGE2"/>
<evidence type="ECO:0000256" key="2">
    <source>
        <dbReference type="ARBA" id="ARBA00022692"/>
    </source>
</evidence>
<evidence type="ECO:0000256" key="6">
    <source>
        <dbReference type="SAM" id="Phobius"/>
    </source>
</evidence>
<dbReference type="InterPro" id="IPR044839">
    <property type="entry name" value="NDR1-like"/>
</dbReference>
<dbReference type="PANTHER" id="PTHR31234:SF72">
    <property type="entry name" value="NDR1_HIN1-LIKE PROTEIN 6"/>
    <property type="match status" value="1"/>
</dbReference>
<feature type="region of interest" description="Disordered" evidence="5">
    <location>
        <begin position="1"/>
        <end position="43"/>
    </location>
</feature>
<feature type="compositionally biased region" description="Basic and acidic residues" evidence="5">
    <location>
        <begin position="1"/>
        <end position="12"/>
    </location>
</feature>
<dbReference type="PANTHER" id="PTHR31234">
    <property type="entry name" value="LATE EMBRYOGENESIS ABUNDANT (LEA) HYDROXYPROLINE-RICH GLYCOPROTEIN FAMILY"/>
    <property type="match status" value="1"/>
</dbReference>
<evidence type="ECO:0000256" key="4">
    <source>
        <dbReference type="ARBA" id="ARBA00023136"/>
    </source>
</evidence>
<feature type="domain" description="Late embryogenesis abundant protein LEA-2 subgroup" evidence="7">
    <location>
        <begin position="141"/>
        <end position="244"/>
    </location>
</feature>
<evidence type="ECO:0000313" key="9">
    <source>
        <dbReference type="Proteomes" id="UP000607653"/>
    </source>
</evidence>
<evidence type="ECO:0000256" key="5">
    <source>
        <dbReference type="SAM" id="MobiDB-lite"/>
    </source>
</evidence>
<proteinExistence type="predicted"/>
<dbReference type="Proteomes" id="UP000607653">
    <property type="component" value="Unassembled WGS sequence"/>
</dbReference>
<evidence type="ECO:0000313" key="8">
    <source>
        <dbReference type="EMBL" id="DAD19297.1"/>
    </source>
</evidence>
<evidence type="ECO:0000256" key="3">
    <source>
        <dbReference type="ARBA" id="ARBA00022989"/>
    </source>
</evidence>
<gene>
    <name evidence="8" type="ORF">HUJ06_020760</name>
</gene>
<feature type="transmembrane region" description="Helical" evidence="6">
    <location>
        <begin position="85"/>
        <end position="108"/>
    </location>
</feature>
<organism evidence="8 9">
    <name type="scientific">Nelumbo nucifera</name>
    <name type="common">Sacred lotus</name>
    <dbReference type="NCBI Taxonomy" id="4432"/>
    <lineage>
        <taxon>Eukaryota</taxon>
        <taxon>Viridiplantae</taxon>
        <taxon>Streptophyta</taxon>
        <taxon>Embryophyta</taxon>
        <taxon>Tracheophyta</taxon>
        <taxon>Spermatophyta</taxon>
        <taxon>Magnoliopsida</taxon>
        <taxon>Proteales</taxon>
        <taxon>Nelumbonaceae</taxon>
        <taxon>Nelumbo</taxon>
    </lineage>
</organism>
<reference evidence="8 9" key="1">
    <citation type="journal article" date="2020" name="Mol. Biol. Evol.">
        <title>Distinct Expression and Methylation Patterns for Genes with Different Fates following a Single Whole-Genome Duplication in Flowering Plants.</title>
        <authorList>
            <person name="Shi T."/>
            <person name="Rahmani R.S."/>
            <person name="Gugger P.F."/>
            <person name="Wang M."/>
            <person name="Li H."/>
            <person name="Zhang Y."/>
            <person name="Li Z."/>
            <person name="Wang Q."/>
            <person name="Van de Peer Y."/>
            <person name="Marchal K."/>
            <person name="Chen J."/>
        </authorList>
    </citation>
    <scope>NUCLEOTIDE SEQUENCE [LARGE SCALE GENOMIC DNA]</scope>
    <source>
        <tissue evidence="8">Leaf</tissue>
    </source>
</reference>